<dbReference type="AlphaFoldDB" id="A0AAE0FIU6"/>
<dbReference type="Gene3D" id="1.25.10.10">
    <property type="entry name" value="Leucine-rich Repeat Variant"/>
    <property type="match status" value="1"/>
</dbReference>
<keyword evidence="2" id="KW-1185">Reference proteome</keyword>
<reference evidence="1 2" key="1">
    <citation type="journal article" date="2015" name="Genome Biol. Evol.">
        <title>Comparative Genomics of a Bacterivorous Green Alga Reveals Evolutionary Causalities and Consequences of Phago-Mixotrophic Mode of Nutrition.</title>
        <authorList>
            <person name="Burns J.A."/>
            <person name="Paasch A."/>
            <person name="Narechania A."/>
            <person name="Kim E."/>
        </authorList>
    </citation>
    <scope>NUCLEOTIDE SEQUENCE [LARGE SCALE GENOMIC DNA]</scope>
    <source>
        <strain evidence="1 2">PLY_AMNH</strain>
    </source>
</reference>
<dbReference type="Proteomes" id="UP001190700">
    <property type="component" value="Unassembled WGS sequence"/>
</dbReference>
<name>A0AAE0FIU6_9CHLO</name>
<protein>
    <submittedName>
        <fullName evidence="1">Uncharacterized protein</fullName>
    </submittedName>
</protein>
<dbReference type="InterPro" id="IPR011989">
    <property type="entry name" value="ARM-like"/>
</dbReference>
<evidence type="ECO:0000313" key="1">
    <source>
        <dbReference type="EMBL" id="KAK3260530.1"/>
    </source>
</evidence>
<organism evidence="1 2">
    <name type="scientific">Cymbomonas tetramitiformis</name>
    <dbReference type="NCBI Taxonomy" id="36881"/>
    <lineage>
        <taxon>Eukaryota</taxon>
        <taxon>Viridiplantae</taxon>
        <taxon>Chlorophyta</taxon>
        <taxon>Pyramimonadophyceae</taxon>
        <taxon>Pyramimonadales</taxon>
        <taxon>Pyramimonadaceae</taxon>
        <taxon>Cymbomonas</taxon>
    </lineage>
</organism>
<sequence length="184" mass="20089">MERAALVLRNMLHTNRPHASWLQAFLQEVVAQGVTTKLLQPLIQRMDVWPLEEGRLGAAAIHHQTGLLLAVRDIIQGCTQAQREAIDAGCIPLLAEILVQGQQRGAELVQEGGADDLEGIDGLLEAVALASWDLANSEHQDARQRLQENGMPAQLSTLRDAWMLGENSRARAAAHGALRCISRT</sequence>
<proteinExistence type="predicted"/>
<comment type="caution">
    <text evidence="1">The sequence shown here is derived from an EMBL/GenBank/DDBJ whole genome shotgun (WGS) entry which is preliminary data.</text>
</comment>
<evidence type="ECO:0000313" key="2">
    <source>
        <dbReference type="Proteomes" id="UP001190700"/>
    </source>
</evidence>
<gene>
    <name evidence="1" type="ORF">CYMTET_30514</name>
</gene>
<accession>A0AAE0FIU6</accession>
<dbReference type="EMBL" id="LGRX02017605">
    <property type="protein sequence ID" value="KAK3260530.1"/>
    <property type="molecule type" value="Genomic_DNA"/>
</dbReference>